<name>A0ABT0AHB9_9SPHN</name>
<keyword evidence="2" id="KW-1185">Reference proteome</keyword>
<organism evidence="1 2">
    <name type="scientific">Novosphingobium mangrovi</name>
    <name type="common">ex Hu et al. 2023</name>
    <dbReference type="NCBI Taxonomy" id="2930094"/>
    <lineage>
        <taxon>Bacteria</taxon>
        <taxon>Pseudomonadati</taxon>
        <taxon>Pseudomonadota</taxon>
        <taxon>Alphaproteobacteria</taxon>
        <taxon>Sphingomonadales</taxon>
        <taxon>Sphingomonadaceae</taxon>
        <taxon>Novosphingobium</taxon>
    </lineage>
</organism>
<dbReference type="EMBL" id="JALHAT010000046">
    <property type="protein sequence ID" value="MCJ1962584.1"/>
    <property type="molecule type" value="Genomic_DNA"/>
</dbReference>
<accession>A0ABT0AHB9</accession>
<evidence type="ECO:0000313" key="2">
    <source>
        <dbReference type="Proteomes" id="UP001162802"/>
    </source>
</evidence>
<dbReference type="Proteomes" id="UP001162802">
    <property type="component" value="Unassembled WGS sequence"/>
</dbReference>
<dbReference type="RefSeq" id="WP_243802637.1">
    <property type="nucleotide sequence ID" value="NZ_JALHAT010000046.1"/>
</dbReference>
<gene>
    <name evidence="1" type="ORF">MTR65_17975</name>
</gene>
<evidence type="ECO:0000313" key="1">
    <source>
        <dbReference type="EMBL" id="MCJ1962584.1"/>
    </source>
</evidence>
<proteinExistence type="predicted"/>
<protein>
    <submittedName>
        <fullName evidence="1">DUF4136 domain-containing protein</fullName>
    </submittedName>
</protein>
<reference evidence="1" key="1">
    <citation type="submission" date="2022-03" db="EMBL/GenBank/DDBJ databases">
        <title>Identification of a novel bacterium isolated from mangrove sediments.</title>
        <authorList>
            <person name="Pan X."/>
        </authorList>
    </citation>
    <scope>NUCLEOTIDE SEQUENCE</scope>
    <source>
        <strain evidence="1">B2637</strain>
    </source>
</reference>
<sequence>MAYPDLSANRLSIARPLRRAAGRVLTVSLASALLISPALAQPGWGSRYGGWGGYGGYGGWRGPGWSGPIAPMAPRSSHREKDPRDGRVQVSRFVRADTLAEALGHGPIKVVTTAQDNGPEGDWVDPSERARFEAAVVNSLVNAGYDTLNTTGPDTQVAALTIRQRVLVPAEMDHKPVSGAAAVSVGTLGTAYGLSVNVDMSKPRTALVSTRLELTIRDRAEGKVLWEGKAEMATYEGDEDWSEAAIATRLADALLDRFPDGEPVTVPVTEIGIPEAPEVLPDPQNGALPAN</sequence>
<comment type="caution">
    <text evidence="1">The sequence shown here is derived from an EMBL/GenBank/DDBJ whole genome shotgun (WGS) entry which is preliminary data.</text>
</comment>